<dbReference type="InterPro" id="IPR002110">
    <property type="entry name" value="Ankyrin_rpt"/>
</dbReference>
<dbReference type="PROSITE" id="PS50088">
    <property type="entry name" value="ANK_REPEAT"/>
    <property type="match status" value="4"/>
</dbReference>
<keyword evidence="5" id="KW-1185">Reference proteome</keyword>
<dbReference type="Gene3D" id="1.25.40.20">
    <property type="entry name" value="Ankyrin repeat-containing domain"/>
    <property type="match status" value="2"/>
</dbReference>
<feature type="repeat" description="ANK" evidence="1">
    <location>
        <begin position="81"/>
        <end position="113"/>
    </location>
</feature>
<dbReference type="Pfam" id="PF00515">
    <property type="entry name" value="TPR_1"/>
    <property type="match status" value="1"/>
</dbReference>
<dbReference type="PROSITE" id="PS50005">
    <property type="entry name" value="TPR"/>
    <property type="match status" value="2"/>
</dbReference>
<gene>
    <name evidence="4" type="ORF">CTAYLR_001882</name>
</gene>
<dbReference type="Gene3D" id="1.25.40.10">
    <property type="entry name" value="Tetratricopeptide repeat domain"/>
    <property type="match status" value="1"/>
</dbReference>
<feature type="region of interest" description="Disordered" evidence="3">
    <location>
        <begin position="294"/>
        <end position="315"/>
    </location>
</feature>
<dbReference type="SMART" id="SM00248">
    <property type="entry name" value="ANK"/>
    <property type="match status" value="6"/>
</dbReference>
<dbReference type="SUPFAM" id="SSF48403">
    <property type="entry name" value="Ankyrin repeat"/>
    <property type="match status" value="1"/>
</dbReference>
<protein>
    <submittedName>
        <fullName evidence="4">Uncharacterized protein</fullName>
    </submittedName>
</protein>
<keyword evidence="2" id="KW-0802">TPR repeat</keyword>
<evidence type="ECO:0000313" key="5">
    <source>
        <dbReference type="Proteomes" id="UP001230188"/>
    </source>
</evidence>
<dbReference type="InterPro" id="IPR019734">
    <property type="entry name" value="TPR_rpt"/>
</dbReference>
<keyword evidence="1" id="KW-0040">ANK repeat</keyword>
<dbReference type="PANTHER" id="PTHR46224">
    <property type="entry name" value="ANKYRIN REPEAT FAMILY PROTEIN"/>
    <property type="match status" value="1"/>
</dbReference>
<feature type="repeat" description="ANK" evidence="1">
    <location>
        <begin position="184"/>
        <end position="216"/>
    </location>
</feature>
<dbReference type="InterPro" id="IPR036770">
    <property type="entry name" value="Ankyrin_rpt-contain_sf"/>
</dbReference>
<dbReference type="PROSITE" id="PS50293">
    <property type="entry name" value="TPR_REGION"/>
    <property type="match status" value="1"/>
</dbReference>
<accession>A0AAD7XIY4</accession>
<name>A0AAD7XIY4_9STRA</name>
<feature type="compositionally biased region" description="Basic and acidic residues" evidence="3">
    <location>
        <begin position="305"/>
        <end position="315"/>
    </location>
</feature>
<evidence type="ECO:0000256" key="1">
    <source>
        <dbReference type="PROSITE-ProRule" id="PRU00023"/>
    </source>
</evidence>
<dbReference type="InterPro" id="IPR051616">
    <property type="entry name" value="Cul2-RING_E3_ligase_SR"/>
</dbReference>
<dbReference type="InterPro" id="IPR011990">
    <property type="entry name" value="TPR-like_helical_dom_sf"/>
</dbReference>
<proteinExistence type="predicted"/>
<organism evidence="4 5">
    <name type="scientific">Chrysophaeum taylorii</name>
    <dbReference type="NCBI Taxonomy" id="2483200"/>
    <lineage>
        <taxon>Eukaryota</taxon>
        <taxon>Sar</taxon>
        <taxon>Stramenopiles</taxon>
        <taxon>Ochrophyta</taxon>
        <taxon>Pelagophyceae</taxon>
        <taxon>Pelagomonadales</taxon>
        <taxon>Pelagomonadaceae</taxon>
        <taxon>Chrysophaeum</taxon>
    </lineage>
</organism>
<feature type="repeat" description="ANK" evidence="1">
    <location>
        <begin position="114"/>
        <end position="147"/>
    </location>
</feature>
<dbReference type="Proteomes" id="UP001230188">
    <property type="component" value="Unassembled WGS sequence"/>
</dbReference>
<dbReference type="Pfam" id="PF12796">
    <property type="entry name" value="Ank_2"/>
    <property type="match status" value="2"/>
</dbReference>
<feature type="compositionally biased region" description="Low complexity" evidence="3">
    <location>
        <begin position="294"/>
        <end position="304"/>
    </location>
</feature>
<evidence type="ECO:0000313" key="4">
    <source>
        <dbReference type="EMBL" id="KAJ8600076.1"/>
    </source>
</evidence>
<feature type="repeat" description="ANK" evidence="1">
    <location>
        <begin position="147"/>
        <end position="183"/>
    </location>
</feature>
<evidence type="ECO:0000256" key="2">
    <source>
        <dbReference type="PROSITE-ProRule" id="PRU00339"/>
    </source>
</evidence>
<dbReference type="AlphaFoldDB" id="A0AAD7XIY4"/>
<dbReference type="PANTHER" id="PTHR46224:SF6">
    <property type="entry name" value="ANKYRIN REPEAT FAMILY PROTEIN"/>
    <property type="match status" value="1"/>
</dbReference>
<dbReference type="PROSITE" id="PS50297">
    <property type="entry name" value="ANK_REP_REGION"/>
    <property type="match status" value="1"/>
</dbReference>
<evidence type="ECO:0000256" key="3">
    <source>
        <dbReference type="SAM" id="MobiDB-lite"/>
    </source>
</evidence>
<dbReference type="SMART" id="SM00028">
    <property type="entry name" value="TPR"/>
    <property type="match status" value="2"/>
</dbReference>
<feature type="repeat" description="TPR" evidence="2">
    <location>
        <begin position="390"/>
        <end position="423"/>
    </location>
</feature>
<reference evidence="4" key="1">
    <citation type="submission" date="2023-01" db="EMBL/GenBank/DDBJ databases">
        <title>Metagenome sequencing of chrysophaentin producing Chrysophaeum taylorii.</title>
        <authorList>
            <person name="Davison J."/>
            <person name="Bewley C."/>
        </authorList>
    </citation>
    <scope>NUCLEOTIDE SEQUENCE</scope>
    <source>
        <strain evidence="4">NIES-1699</strain>
    </source>
</reference>
<dbReference type="EMBL" id="JAQMWT010000531">
    <property type="protein sequence ID" value="KAJ8600076.1"/>
    <property type="molecule type" value="Genomic_DNA"/>
</dbReference>
<feature type="repeat" description="TPR" evidence="2">
    <location>
        <begin position="312"/>
        <end position="345"/>
    </location>
</feature>
<dbReference type="SUPFAM" id="SSF48452">
    <property type="entry name" value="TPR-like"/>
    <property type="match status" value="1"/>
</dbReference>
<sequence length="445" mass="45827">MDARGKYAAMRRARADLKALFEAAKRGDLEAMARFEEEEVRGFRDGNGRHALHFGGVSGSAETVRWIARKAPGLLDTPDEAGVTPLALAASQGLAASCEALVSLGADATRRDSNGATPLHRAAASVQPAAVVGILCDAGGCLEASTASGTPLHWAAGNDDPVAAEAGVAALLSEGASVDATDERGLTALVLAAALGNAASVARLVRSGADVGLVVSGGATVAHVCADDEEALSAILDAPDGCRAANSRDAEGRTALDLATNPACIELLRKRGGVRGGGNAPALERKEERTYIEPPAAAAATTPRAPDDAEGAARKKVEGNEAMKRGDHARAVEIYSEAVALDPTNKVLFSNRAAARLALAEGGGEGGAFKLREAALADAETCVRLDATWPKAHFRRATALAALGDYEEAAAAFWDALRLDPTNVELKAALQTCVEEGRQKHHRGD</sequence>
<comment type="caution">
    <text evidence="4">The sequence shown here is derived from an EMBL/GenBank/DDBJ whole genome shotgun (WGS) entry which is preliminary data.</text>
</comment>